<keyword evidence="6" id="KW-0812">Transmembrane</keyword>
<sequence>MSSWKWIFPFLFPLFLFTFSLSIFLNFFVILFRLFLNIFFYFRQFIKKMQISEYKFISEIFLAFNGEPCTFTSLRTSQLEFRPNEKFINENIPLDIKFEVLKIVELSTYVRFIECFRNCDLSKAEYNVNEFPGCNKQTLEECHPIKRAIAESIFDDYGQYQNIIGKMRAEHISLRVTRKLSEILIFAHIWCKRLRFVRSLFSLIGSNDGIQLINLFYQKTTFLCHLDWEYGLLMNAIVRSSNEFNNICSKWLLDAYFSEQTIWMIRVGGKPNKPSPARSTSTLDASITSFQSIEFDLSQQAMNKLDVAKDDFSKELSLPVVIQNENVLESFNNSRELIEKIIDIGRKVHFLKVLRSTRFYEFAREERLEIIQRYLISAIWHDPPHRASLSIVLHKLDDIICDDMRIELIQNHRMVDHLMLVHAYFFMLRGDLFAELERLILVSFGDSTVCYKTPKSVRNRLTSKMKMIEDILNNALKLCSPPKNIADLIVLLSSERSRDRSKTLLELFGLSYSSNLKKKFSDDSTLASPMAEFFSKQVMKIYKKVFSIVSNFQMLRFYLDETTYRFTNIFRKTRRLKSNSQFSPLQIFAILHKLRIFLARLGNYIFDEVLIIQSTSILKIVQSSQDPYNLLNRHKNLLNEVMRALFIYPDAAPIYNIFMQSLHDGRSLLLEIEDMCSLINEGKTTINCHQQILSKHQQLQTTILKLVTSCTQSPKIISCLEFVDVGQIHWENVKTGGG</sequence>
<dbReference type="OrthoDB" id="5885531at2759"/>
<dbReference type="Gene3D" id="1.20.120.1900">
    <property type="entry name" value="Gamma-tubulin complex, C-terminal domain"/>
    <property type="match status" value="1"/>
</dbReference>
<dbReference type="EMBL" id="CAJEWN010000720">
    <property type="protein sequence ID" value="CAD2188924.1"/>
    <property type="molecule type" value="Genomic_DNA"/>
</dbReference>
<dbReference type="PANTHER" id="PTHR19302:SF33">
    <property type="entry name" value="GAMMA-TUBULIN COMPLEX COMPONENT 5"/>
    <property type="match status" value="1"/>
</dbReference>
<evidence type="ECO:0000256" key="5">
    <source>
        <dbReference type="RuleBase" id="RU363050"/>
    </source>
</evidence>
<keyword evidence="4 5" id="KW-0206">Cytoskeleton</keyword>
<feature type="domain" description="Gamma tubulin complex component C-terminal" evidence="7">
    <location>
        <begin position="415"/>
        <end position="672"/>
    </location>
</feature>
<dbReference type="InterPro" id="IPR007259">
    <property type="entry name" value="GCP"/>
</dbReference>
<gene>
    <name evidence="8" type="ORF">MENT_LOCUS41605</name>
</gene>
<evidence type="ECO:0000256" key="6">
    <source>
        <dbReference type="SAM" id="Phobius"/>
    </source>
</evidence>
<dbReference type="GO" id="GO:0007020">
    <property type="term" value="P:microtubule nucleation"/>
    <property type="evidence" value="ECO:0007669"/>
    <property type="project" value="InterPro"/>
</dbReference>
<keyword evidence="3 5" id="KW-0493">Microtubule</keyword>
<dbReference type="PANTHER" id="PTHR19302">
    <property type="entry name" value="GAMMA TUBULIN COMPLEX PROTEIN"/>
    <property type="match status" value="1"/>
</dbReference>
<evidence type="ECO:0000256" key="3">
    <source>
        <dbReference type="ARBA" id="ARBA00022701"/>
    </source>
</evidence>
<evidence type="ECO:0000313" key="9">
    <source>
        <dbReference type="Proteomes" id="UP000580250"/>
    </source>
</evidence>
<comment type="similarity">
    <text evidence="1 5">Belongs to the TUBGCP family.</text>
</comment>
<dbReference type="InterPro" id="IPR040457">
    <property type="entry name" value="GCP_C"/>
</dbReference>
<evidence type="ECO:0000313" key="8">
    <source>
        <dbReference type="EMBL" id="CAD2188924.1"/>
    </source>
</evidence>
<dbReference type="Pfam" id="PF04130">
    <property type="entry name" value="GCP_C_terminal"/>
    <property type="match status" value="1"/>
</dbReference>
<keyword evidence="6" id="KW-1133">Transmembrane helix</keyword>
<dbReference type="GO" id="GO:0051011">
    <property type="term" value="F:microtubule minus-end binding"/>
    <property type="evidence" value="ECO:0007669"/>
    <property type="project" value="TreeGrafter"/>
</dbReference>
<evidence type="ECO:0000256" key="4">
    <source>
        <dbReference type="ARBA" id="ARBA00023212"/>
    </source>
</evidence>
<dbReference type="GO" id="GO:0000922">
    <property type="term" value="C:spindle pole"/>
    <property type="evidence" value="ECO:0007669"/>
    <property type="project" value="InterPro"/>
</dbReference>
<evidence type="ECO:0000256" key="2">
    <source>
        <dbReference type="ARBA" id="ARBA00022490"/>
    </source>
</evidence>
<comment type="subcellular location">
    <subcellularLocation>
        <location evidence="5">Cytoplasm</location>
        <location evidence="5">Cytoskeleton</location>
        <location evidence="5">Microtubule organizing center</location>
    </subcellularLocation>
</comment>
<dbReference type="GO" id="GO:0031122">
    <property type="term" value="P:cytoplasmic microtubule organization"/>
    <property type="evidence" value="ECO:0007669"/>
    <property type="project" value="TreeGrafter"/>
</dbReference>
<evidence type="ECO:0000259" key="7">
    <source>
        <dbReference type="Pfam" id="PF04130"/>
    </source>
</evidence>
<protein>
    <recommendedName>
        <fullName evidence="5">Gamma-tubulin complex component</fullName>
    </recommendedName>
</protein>
<dbReference type="InterPro" id="IPR042241">
    <property type="entry name" value="GCP_C_sf"/>
</dbReference>
<dbReference type="AlphaFoldDB" id="A0A6V7WPI1"/>
<dbReference type="Proteomes" id="UP000580250">
    <property type="component" value="Unassembled WGS sequence"/>
</dbReference>
<keyword evidence="6" id="KW-0472">Membrane</keyword>
<dbReference type="GO" id="GO:0051225">
    <property type="term" value="P:spindle assembly"/>
    <property type="evidence" value="ECO:0007669"/>
    <property type="project" value="TreeGrafter"/>
</dbReference>
<name>A0A6V7WPI1_MELEN</name>
<dbReference type="GO" id="GO:0043015">
    <property type="term" value="F:gamma-tubulin binding"/>
    <property type="evidence" value="ECO:0007669"/>
    <property type="project" value="InterPro"/>
</dbReference>
<accession>A0A6V7WPI1</accession>
<dbReference type="GO" id="GO:0051321">
    <property type="term" value="P:meiotic cell cycle"/>
    <property type="evidence" value="ECO:0007669"/>
    <property type="project" value="TreeGrafter"/>
</dbReference>
<keyword evidence="2 5" id="KW-0963">Cytoplasm</keyword>
<comment type="caution">
    <text evidence="8">The sequence shown here is derived from an EMBL/GenBank/DDBJ whole genome shotgun (WGS) entry which is preliminary data.</text>
</comment>
<organism evidence="8 9">
    <name type="scientific">Meloidogyne enterolobii</name>
    <name type="common">Root-knot nematode worm</name>
    <name type="synonym">Meloidogyne mayaguensis</name>
    <dbReference type="NCBI Taxonomy" id="390850"/>
    <lineage>
        <taxon>Eukaryota</taxon>
        <taxon>Metazoa</taxon>
        <taxon>Ecdysozoa</taxon>
        <taxon>Nematoda</taxon>
        <taxon>Chromadorea</taxon>
        <taxon>Rhabditida</taxon>
        <taxon>Tylenchina</taxon>
        <taxon>Tylenchomorpha</taxon>
        <taxon>Tylenchoidea</taxon>
        <taxon>Meloidogynidae</taxon>
        <taxon>Meloidogyninae</taxon>
        <taxon>Meloidogyne</taxon>
    </lineage>
</organism>
<feature type="transmembrane region" description="Helical" evidence="6">
    <location>
        <begin position="12"/>
        <end position="42"/>
    </location>
</feature>
<dbReference type="GO" id="GO:0000930">
    <property type="term" value="C:gamma-tubulin complex"/>
    <property type="evidence" value="ECO:0007669"/>
    <property type="project" value="TreeGrafter"/>
</dbReference>
<dbReference type="GO" id="GO:0005874">
    <property type="term" value="C:microtubule"/>
    <property type="evidence" value="ECO:0007669"/>
    <property type="project" value="UniProtKB-KW"/>
</dbReference>
<proteinExistence type="inferred from homology"/>
<reference evidence="8 9" key="1">
    <citation type="submission" date="2020-08" db="EMBL/GenBank/DDBJ databases">
        <authorList>
            <person name="Koutsovoulos G."/>
            <person name="Danchin GJ E."/>
        </authorList>
    </citation>
    <scope>NUCLEOTIDE SEQUENCE [LARGE SCALE GENOMIC DNA]</scope>
</reference>
<dbReference type="GO" id="GO:0000278">
    <property type="term" value="P:mitotic cell cycle"/>
    <property type="evidence" value="ECO:0007669"/>
    <property type="project" value="TreeGrafter"/>
</dbReference>
<evidence type="ECO:0000256" key="1">
    <source>
        <dbReference type="ARBA" id="ARBA00010337"/>
    </source>
</evidence>